<dbReference type="Pfam" id="PF09844">
    <property type="entry name" value="DUF2071"/>
    <property type="match status" value="1"/>
</dbReference>
<reference evidence="1 2" key="1">
    <citation type="submission" date="2020-08" db="EMBL/GenBank/DDBJ databases">
        <title>Genomic Encyclopedia of Type Strains, Phase IV (KMG-IV): sequencing the most valuable type-strain genomes for metagenomic binning, comparative biology and taxonomic classification.</title>
        <authorList>
            <person name="Goeker M."/>
        </authorList>
    </citation>
    <scope>NUCLEOTIDE SEQUENCE [LARGE SCALE GENOMIC DNA]</scope>
    <source>
        <strain evidence="1 2">DSM 17976</strain>
    </source>
</reference>
<evidence type="ECO:0000313" key="2">
    <source>
        <dbReference type="Proteomes" id="UP000541352"/>
    </source>
</evidence>
<gene>
    <name evidence="1" type="ORF">FHS57_002163</name>
</gene>
<dbReference type="EMBL" id="JACIBY010000004">
    <property type="protein sequence ID" value="MBB3838158.1"/>
    <property type="molecule type" value="Genomic_DNA"/>
</dbReference>
<keyword evidence="2" id="KW-1185">Reference proteome</keyword>
<sequence>MLASFLTAEWRKLAMANYAVSPDLLKSYVPKHTELDVWNGVCYVSLVGFLFDNVRLKGISIPFHRSFEEVNLRFYVRYCDEQGNWKRGTTFIKEIVPKPAVSWLANLVYHEPYITKPMRYNWQHSENQLTVSYEWKHNDWNRFEVVADHVAVEMLVGSKEEFITEHYWGYTAYSPTVTSEYGVEHPRWQVYPVKDYTIDVDFEAVYGAAFGFLSSQKPDSVLLAEGSEIQVRSARKL</sequence>
<comment type="caution">
    <text evidence="1">The sequence shown here is derived from an EMBL/GenBank/DDBJ whole genome shotgun (WGS) entry which is preliminary data.</text>
</comment>
<dbReference type="PANTHER" id="PTHR39186:SF1">
    <property type="entry name" value="DUF2071 DOMAIN-CONTAINING PROTEIN"/>
    <property type="match status" value="1"/>
</dbReference>
<dbReference type="Proteomes" id="UP000541352">
    <property type="component" value="Unassembled WGS sequence"/>
</dbReference>
<dbReference type="PANTHER" id="PTHR39186">
    <property type="entry name" value="DUF2071 FAMILY PROTEIN"/>
    <property type="match status" value="1"/>
</dbReference>
<evidence type="ECO:0008006" key="3">
    <source>
        <dbReference type="Google" id="ProtNLM"/>
    </source>
</evidence>
<dbReference type="RefSeq" id="WP_183973342.1">
    <property type="nucleotide sequence ID" value="NZ_JACIBY010000004.1"/>
</dbReference>
<name>A0A7W5ZJ00_9BACT</name>
<dbReference type="InterPro" id="IPR018644">
    <property type="entry name" value="DUF2071"/>
</dbReference>
<accession>A0A7W5ZJ00</accession>
<proteinExistence type="predicted"/>
<protein>
    <recommendedName>
        <fullName evidence="3">DUF2071 domain-containing protein</fullName>
    </recommendedName>
</protein>
<evidence type="ECO:0000313" key="1">
    <source>
        <dbReference type="EMBL" id="MBB3838158.1"/>
    </source>
</evidence>
<dbReference type="AlphaFoldDB" id="A0A7W5ZJ00"/>
<organism evidence="1 2">
    <name type="scientific">Runella defluvii</name>
    <dbReference type="NCBI Taxonomy" id="370973"/>
    <lineage>
        <taxon>Bacteria</taxon>
        <taxon>Pseudomonadati</taxon>
        <taxon>Bacteroidota</taxon>
        <taxon>Cytophagia</taxon>
        <taxon>Cytophagales</taxon>
        <taxon>Spirosomataceae</taxon>
        <taxon>Runella</taxon>
    </lineage>
</organism>